<feature type="chain" id="PRO_5046464000" evidence="1">
    <location>
        <begin position="24"/>
        <end position="103"/>
    </location>
</feature>
<organism evidence="2 3">
    <name type="scientific">Simkania negevensis</name>
    <dbReference type="NCBI Taxonomy" id="83561"/>
    <lineage>
        <taxon>Bacteria</taxon>
        <taxon>Pseudomonadati</taxon>
        <taxon>Chlamydiota</taxon>
        <taxon>Chlamydiia</taxon>
        <taxon>Parachlamydiales</taxon>
        <taxon>Simkaniaceae</taxon>
        <taxon>Simkania</taxon>
    </lineage>
</organism>
<feature type="signal peptide" evidence="1">
    <location>
        <begin position="1"/>
        <end position="23"/>
    </location>
</feature>
<keyword evidence="3" id="KW-1185">Reference proteome</keyword>
<evidence type="ECO:0000313" key="2">
    <source>
        <dbReference type="EMBL" id="MBN4067229.1"/>
    </source>
</evidence>
<gene>
    <name evidence="2" type="ORF">JYU14_04010</name>
</gene>
<evidence type="ECO:0000313" key="3">
    <source>
        <dbReference type="Proteomes" id="UP000722121"/>
    </source>
</evidence>
<keyword evidence="1" id="KW-0732">Signal</keyword>
<name>A0ABS3AUQ7_9BACT</name>
<feature type="non-terminal residue" evidence="2">
    <location>
        <position position="103"/>
    </location>
</feature>
<protein>
    <submittedName>
        <fullName evidence="2">Uncharacterized protein</fullName>
    </submittedName>
</protein>
<sequence length="103" mass="11209">MKKAALMLFLGFSAICFSHSVQAEGITMHVPNAEKYECFILQYEHDGNADHHVEVMTGAGLGTVTLPSKVKAGTRVAIRCLSRCCNFAGWLPAQNGHIFDIKG</sequence>
<evidence type="ECO:0000256" key="1">
    <source>
        <dbReference type="SAM" id="SignalP"/>
    </source>
</evidence>
<accession>A0ABS3AUQ7</accession>
<reference evidence="2 3" key="1">
    <citation type="submission" date="2021-02" db="EMBL/GenBank/DDBJ databases">
        <title>Activity-based single-cell genomes from oceanic crustal fluid captures similar information to metagenomic and metatranscriptomic surveys with orders of magnitude less sampling.</title>
        <authorList>
            <person name="D'Angelo T.S."/>
            <person name="Orcutt B.N."/>
        </authorList>
    </citation>
    <scope>NUCLEOTIDE SEQUENCE [LARGE SCALE GENOMIC DNA]</scope>
    <source>
        <strain evidence="2">AH-315-G07</strain>
    </source>
</reference>
<dbReference type="EMBL" id="JAFITR010000089">
    <property type="protein sequence ID" value="MBN4067229.1"/>
    <property type="molecule type" value="Genomic_DNA"/>
</dbReference>
<comment type="caution">
    <text evidence="2">The sequence shown here is derived from an EMBL/GenBank/DDBJ whole genome shotgun (WGS) entry which is preliminary data.</text>
</comment>
<proteinExistence type="predicted"/>
<dbReference type="Proteomes" id="UP000722121">
    <property type="component" value="Unassembled WGS sequence"/>
</dbReference>